<dbReference type="Proteomes" id="UP000499080">
    <property type="component" value="Unassembled WGS sequence"/>
</dbReference>
<dbReference type="AlphaFoldDB" id="A0A4Y2Q6G4"/>
<evidence type="ECO:0000256" key="1">
    <source>
        <dbReference type="SAM" id="MobiDB-lite"/>
    </source>
</evidence>
<gene>
    <name evidence="2" type="ORF">AVEN_135515_1</name>
</gene>
<feature type="non-terminal residue" evidence="2">
    <location>
        <position position="1"/>
    </location>
</feature>
<accession>A0A4Y2Q6G4</accession>
<comment type="caution">
    <text evidence="2">The sequence shown here is derived from an EMBL/GenBank/DDBJ whole genome shotgun (WGS) entry which is preliminary data.</text>
</comment>
<organism evidence="2 3">
    <name type="scientific">Araneus ventricosus</name>
    <name type="common">Orbweaver spider</name>
    <name type="synonym">Epeira ventricosa</name>
    <dbReference type="NCBI Taxonomy" id="182803"/>
    <lineage>
        <taxon>Eukaryota</taxon>
        <taxon>Metazoa</taxon>
        <taxon>Ecdysozoa</taxon>
        <taxon>Arthropoda</taxon>
        <taxon>Chelicerata</taxon>
        <taxon>Arachnida</taxon>
        <taxon>Araneae</taxon>
        <taxon>Araneomorphae</taxon>
        <taxon>Entelegynae</taxon>
        <taxon>Araneoidea</taxon>
        <taxon>Araneidae</taxon>
        <taxon>Araneus</taxon>
    </lineage>
</organism>
<name>A0A4Y2Q6G4_ARAVE</name>
<proteinExistence type="predicted"/>
<evidence type="ECO:0000313" key="2">
    <source>
        <dbReference type="EMBL" id="GBN58842.1"/>
    </source>
</evidence>
<keyword evidence="3" id="KW-1185">Reference proteome</keyword>
<reference evidence="2 3" key="1">
    <citation type="journal article" date="2019" name="Sci. Rep.">
        <title>Orb-weaving spider Araneus ventricosus genome elucidates the spidroin gene catalogue.</title>
        <authorList>
            <person name="Kono N."/>
            <person name="Nakamura H."/>
            <person name="Ohtoshi R."/>
            <person name="Moran D.A.P."/>
            <person name="Shinohara A."/>
            <person name="Yoshida Y."/>
            <person name="Fujiwara M."/>
            <person name="Mori M."/>
            <person name="Tomita M."/>
            <person name="Arakawa K."/>
        </authorList>
    </citation>
    <scope>NUCLEOTIDE SEQUENCE [LARGE SCALE GENOMIC DNA]</scope>
</reference>
<evidence type="ECO:0000313" key="3">
    <source>
        <dbReference type="Proteomes" id="UP000499080"/>
    </source>
</evidence>
<dbReference type="EMBL" id="BGPR01013010">
    <property type="protein sequence ID" value="GBN58842.1"/>
    <property type="molecule type" value="Genomic_DNA"/>
</dbReference>
<protein>
    <submittedName>
        <fullName evidence="2">Uncharacterized protein</fullName>
    </submittedName>
</protein>
<feature type="region of interest" description="Disordered" evidence="1">
    <location>
        <begin position="25"/>
        <end position="48"/>
    </location>
</feature>
<sequence length="88" mass="10057">RHAIYPTPSAVRRLSIVFCRGKAKSAPWSADSPTMRRSKRKSVSEHSVVRSEHVMLDYAQTPHRVPATKRHRQLPRLCVQNTEIGPSR</sequence>